<protein>
    <submittedName>
        <fullName evidence="5">MarR family transcriptional regulator</fullName>
    </submittedName>
</protein>
<dbReference type="SMART" id="SM00347">
    <property type="entry name" value="HTH_MARR"/>
    <property type="match status" value="1"/>
</dbReference>
<dbReference type="PROSITE" id="PS01117">
    <property type="entry name" value="HTH_MARR_1"/>
    <property type="match status" value="1"/>
</dbReference>
<dbReference type="PANTHER" id="PTHR33164:SF87">
    <property type="entry name" value="MULTIPLE ANTIBIOTIC RESISTANCE PROTEIN MARR"/>
    <property type="match status" value="1"/>
</dbReference>
<dbReference type="InterPro" id="IPR036390">
    <property type="entry name" value="WH_DNA-bd_sf"/>
</dbReference>
<dbReference type="Gene3D" id="1.10.10.10">
    <property type="entry name" value="Winged helix-like DNA-binding domain superfamily/Winged helix DNA-binding domain"/>
    <property type="match status" value="1"/>
</dbReference>
<keyword evidence="2" id="KW-0238">DNA-binding</keyword>
<dbReference type="SUPFAM" id="SSF46785">
    <property type="entry name" value="Winged helix' DNA-binding domain"/>
    <property type="match status" value="1"/>
</dbReference>
<dbReference type="NCBIfam" id="NF008565">
    <property type="entry name" value="PRK11512.1"/>
    <property type="match status" value="1"/>
</dbReference>
<evidence type="ECO:0000256" key="2">
    <source>
        <dbReference type="ARBA" id="ARBA00023125"/>
    </source>
</evidence>
<keyword evidence="3" id="KW-0804">Transcription</keyword>
<accession>A0AA86M4U6</accession>
<dbReference type="PROSITE" id="PS50995">
    <property type="entry name" value="HTH_MARR_2"/>
    <property type="match status" value="1"/>
</dbReference>
<evidence type="ECO:0000313" key="6">
    <source>
        <dbReference type="Proteomes" id="UP000682928"/>
    </source>
</evidence>
<dbReference type="AlphaFoldDB" id="A0AA86M4U6"/>
<name>A0AA86M4U6_9ENTR</name>
<reference evidence="5" key="1">
    <citation type="submission" date="2021-04" db="EMBL/GenBank/DDBJ databases">
        <title>Difference and commonality of drug resistance evolution in various bacteria. and drug sensitivity profiles.</title>
        <authorList>
            <person name="Maeda T."/>
            <person name="Shibai A."/>
            <person name="Kawada K."/>
            <person name="Kotani H."/>
            <person name="Tarusawa Y."/>
            <person name="Tanabe K."/>
            <person name="Furusawa C."/>
        </authorList>
    </citation>
    <scope>NUCLEOTIDE SEQUENCE</scope>
    <source>
        <strain evidence="5">JCM 8580</strain>
    </source>
</reference>
<sequence length="165" mass="18468">MTYTCPGNNIRRDYLLAGATIVKSTSDLFNEIIPLGRLIHMVNQKKDRLLNDYLSPLDITATQFKVLCTIRCPGCITPVELKKALSVDLGALTRMLDRLVCKGWIERTPNPHDKRGVLIRLTTDGAALCERGHQLLGQDLHQELTKNLTADEVATLEHLLKKVLP</sequence>
<dbReference type="GO" id="GO:0006950">
    <property type="term" value="P:response to stress"/>
    <property type="evidence" value="ECO:0007669"/>
    <property type="project" value="TreeGrafter"/>
</dbReference>
<evidence type="ECO:0000256" key="3">
    <source>
        <dbReference type="ARBA" id="ARBA00023163"/>
    </source>
</evidence>
<dbReference type="InterPro" id="IPR023187">
    <property type="entry name" value="Tscrpt_reg_MarR-type_CS"/>
</dbReference>
<proteinExistence type="predicted"/>
<dbReference type="PANTHER" id="PTHR33164">
    <property type="entry name" value="TRANSCRIPTIONAL REGULATOR, MARR FAMILY"/>
    <property type="match status" value="1"/>
</dbReference>
<dbReference type="PRINTS" id="PR00598">
    <property type="entry name" value="HTHMARR"/>
</dbReference>
<evidence type="ECO:0000256" key="1">
    <source>
        <dbReference type="ARBA" id="ARBA00023015"/>
    </source>
</evidence>
<dbReference type="InterPro" id="IPR039422">
    <property type="entry name" value="MarR/SlyA-like"/>
</dbReference>
<evidence type="ECO:0000259" key="4">
    <source>
        <dbReference type="PROSITE" id="PS50995"/>
    </source>
</evidence>
<dbReference type="GO" id="GO:0003677">
    <property type="term" value="F:DNA binding"/>
    <property type="evidence" value="ECO:0007669"/>
    <property type="project" value="UniProtKB-KW"/>
</dbReference>
<dbReference type="Proteomes" id="UP000682928">
    <property type="component" value="Chromosome"/>
</dbReference>
<organism evidence="5 6">
    <name type="scientific">Enterobacter kobei</name>
    <dbReference type="NCBI Taxonomy" id="208224"/>
    <lineage>
        <taxon>Bacteria</taxon>
        <taxon>Pseudomonadati</taxon>
        <taxon>Pseudomonadota</taxon>
        <taxon>Gammaproteobacteria</taxon>
        <taxon>Enterobacterales</taxon>
        <taxon>Enterobacteriaceae</taxon>
        <taxon>Enterobacter</taxon>
        <taxon>Enterobacter cloacae complex</taxon>
    </lineage>
</organism>
<dbReference type="Pfam" id="PF01047">
    <property type="entry name" value="MarR"/>
    <property type="match status" value="1"/>
</dbReference>
<gene>
    <name evidence="5" type="primary">marR</name>
    <name evidence="5" type="ORF">ENKO_23200</name>
</gene>
<dbReference type="GO" id="GO:0003700">
    <property type="term" value="F:DNA-binding transcription factor activity"/>
    <property type="evidence" value="ECO:0007669"/>
    <property type="project" value="InterPro"/>
</dbReference>
<feature type="domain" description="HTH marR-type" evidence="4">
    <location>
        <begin position="32"/>
        <end position="165"/>
    </location>
</feature>
<keyword evidence="1" id="KW-0805">Transcription regulation</keyword>
<dbReference type="InterPro" id="IPR000835">
    <property type="entry name" value="HTH_MarR-typ"/>
</dbReference>
<dbReference type="EMBL" id="AP024590">
    <property type="protein sequence ID" value="BCU55726.1"/>
    <property type="molecule type" value="Genomic_DNA"/>
</dbReference>
<evidence type="ECO:0000313" key="5">
    <source>
        <dbReference type="EMBL" id="BCU55726.1"/>
    </source>
</evidence>
<dbReference type="InterPro" id="IPR036388">
    <property type="entry name" value="WH-like_DNA-bd_sf"/>
</dbReference>